<dbReference type="GO" id="GO:0004402">
    <property type="term" value="F:histone acetyltransferase activity"/>
    <property type="evidence" value="ECO:0007669"/>
    <property type="project" value="TreeGrafter"/>
</dbReference>
<evidence type="ECO:0000313" key="2">
    <source>
        <dbReference type="EMBL" id="BDT62403.1"/>
    </source>
</evidence>
<protein>
    <submittedName>
        <fullName evidence="2">Wsv289-like protein</fullName>
    </submittedName>
</protein>
<dbReference type="PANTHER" id="PTHR20916">
    <property type="entry name" value="CYSTEINE AND GLYCINE-RICH PROTEIN 2 BINDING PROTEIN"/>
    <property type="match status" value="1"/>
</dbReference>
<feature type="region of interest" description="Disordered" evidence="1">
    <location>
        <begin position="605"/>
        <end position="625"/>
    </location>
</feature>
<proteinExistence type="predicted"/>
<feature type="region of interest" description="Disordered" evidence="1">
    <location>
        <begin position="337"/>
        <end position="363"/>
    </location>
</feature>
<dbReference type="PANTHER" id="PTHR20916:SF26">
    <property type="entry name" value="CYSTEINE-RICH PROTEIN 2-BINDING PROTEIN"/>
    <property type="match status" value="1"/>
</dbReference>
<feature type="compositionally biased region" description="Basic and acidic residues" evidence="1">
    <location>
        <begin position="881"/>
        <end position="892"/>
    </location>
</feature>
<feature type="region of interest" description="Disordered" evidence="1">
    <location>
        <begin position="878"/>
        <end position="898"/>
    </location>
</feature>
<dbReference type="EMBL" id="LC738874">
    <property type="protein sequence ID" value="BDT62403.1"/>
    <property type="molecule type" value="Genomic_DNA"/>
</dbReference>
<feature type="compositionally biased region" description="Polar residues" evidence="1">
    <location>
        <begin position="605"/>
        <end position="614"/>
    </location>
</feature>
<accession>A0A9C7BMM3</accession>
<feature type="compositionally biased region" description="Polar residues" evidence="1">
    <location>
        <begin position="399"/>
        <end position="408"/>
    </location>
</feature>
<evidence type="ECO:0000256" key="1">
    <source>
        <dbReference type="SAM" id="MobiDB-lite"/>
    </source>
</evidence>
<reference evidence="2" key="1">
    <citation type="submission" date="2022-10" db="EMBL/GenBank/DDBJ databases">
        <title>Genome sequences of endogenous nimaviruses in decapod crustaceans.</title>
        <authorList>
            <person name="Kawato S."/>
            <person name="Nozaki R."/>
            <person name="Kondo H."/>
            <person name="Hirono I."/>
        </authorList>
    </citation>
    <scope>NUCLEOTIDE SEQUENCE</scope>
    <source>
        <strain evidence="2">Okinawa2016</strain>
    </source>
</reference>
<feature type="compositionally biased region" description="Low complexity" evidence="1">
    <location>
        <begin position="615"/>
        <end position="625"/>
    </location>
</feature>
<organism evidence="2">
    <name type="scientific">Melicertus latisulcatus majanivirus</name>
    <dbReference type="NCBI Taxonomy" id="2984277"/>
    <lineage>
        <taxon>Viruses</taxon>
        <taxon>Viruses incertae sedis</taxon>
        <taxon>Naldaviricetes</taxon>
        <taxon>Nimaviridae</taxon>
    </lineage>
</organism>
<name>A0A9C7BMM3_9VIRU</name>
<feature type="region of interest" description="Disordered" evidence="1">
    <location>
        <begin position="394"/>
        <end position="420"/>
    </location>
</feature>
<sequence>MPTVEKVELNVDKLHEIAYYDNASHQHNYNAALNLIDTSSLEFKLNTCGTITDETTLKQTIKYIDIWPKIIIVETNNHITNESLSTFSLTELIKFRFETLNNHANSDDSLSKDIIQSTKNRLEYIKSVLPTIIILQPNEWEITESGRIYFSLKGHEGLQDLVSVFDVTFEDWVSKTLSVISLDTEAVFYPHLDILDIVLDHNALLSTYKLFSTRLKRQVIFRLKGTHLVITSPLYSGKTNYNFSTTDKYKKRKHDLIDNDIILMIEKGLYQNHHSIEKIKDIISYHKQEENYGCIHIDKNFYYSVKNTDKKPIPLMLTQGFIPGYTLLDENCNYNDNNNNNDDGGDEIDDYGGGTSYSDNKSVTKKENQFKTVDFLVSCAVIENIHERNRNARDEGATGVTQEGTTGITHEGTRRDNNNGITIDDETIYANKTSSKNMDNLLKTNNDVIQKINKISTKNHTLVSSNWKVDTIAIFNNFIDANKIISQSAEHGHKNIKVDIQIDGKNLLSSVTTGLNAMNGSSVFRGGRLVGDFDGHVHFRPIFDECFPVQYYPYIPMNELVSYLLDPPQSIREREVAGHERYQPAVRLLYKVLFENDVKKYAKDSNASQTTSYSNNNNYHNNNNNNNINNSDIVKKILNKMTQFTLQLSQKLFGICDTSLFSDRLWNYSHWDFPIGVVVCLYGMLLQRLGTSHELWKITHEAVLVQLLVPVFDCIIENGIWVASQVRSFMGWTIEDVLMPLLKTKNTIVLSNEAIDSITYLAFQWIAIDSAAKNKGLCKCFPNSLTWFYIEPNRKMIDYVYSPIPKFILSDHMLLSDAPVTSKTVHTLIQNWIPTKRIGDRLFAIRNLVMPIRRSFSYSYSFTLNSLNGLRIVIKGSSPHNDNDNGGEEKENSNGNNEDDITIKYHYIPPVALSEPNAGLLSLGTLKDLKMLDASLSVVWTDKASSQYSASEIIKKEMKQKKFNVDNTSNTDTIQDKYIVIENSSYNINYWMSQLSCETLKLITDKKKSTHSFIDGIAEDLPLDVIEEMASPIIKNCITFNSNDNDGFSWLFDYGLNFHLVKLEPLSDHVHLSNSTGIDKLDKLLSNFTTTREKMNINTSITTTTTNNNKDDFNINDNHQNNKPNYGDHKMRTLVPFQFLEHVKHYHYQKQWKTHETTENSSAFNIDSTLIFIYKKLPKVLECIMLRIMITSEQEEIELVRKLAINVSRIIADSLLICLDPRNAHNIKMTLEEPVMITRDEMGVFSLRKKGKRDTQDENDNNLMLTEILSSSKYLSLISEKNSVYKDTLRDYFNSLNWSRSLSSIFTKEEREIIDNENSPVQKNIKNRRGLENISQTWTDDNINRPYVVPTFQGKDGNRFASLMNMPDNLHIYVPTLPTSFLMAEQIKSILDIAKDKTKHLIANKKEQSDLIEKHKNEINEQFMTIWGNSGRLNKLEEAFRQDFLSVLKGKQNIAIKNKKLFFNLPFLLDLVQYQLHLAIRSVTDIDYYIKVPNFWRMMDIDEMLKFAISLMLITLEKLVNVGLNTAKRFSEIAEAAKCLHKAEDNVMF</sequence>